<dbReference type="PRINTS" id="PR00111">
    <property type="entry name" value="ABHYDROLASE"/>
</dbReference>
<dbReference type="InterPro" id="IPR029058">
    <property type="entry name" value="AB_hydrolase_fold"/>
</dbReference>
<proteinExistence type="predicted"/>
<sequence>MPELVLPRPGDKPSSTPPISGPTEGAFTKHFGTLLPPAKYLDTINGKVAYYELPPASPTSTAGATPDRVLFIHGVQTPALGMQPLASSLKASSPSSHFVLVDLWGHGLTDTPVVPHAEALFHKLIDDLLDELKWPNVNLIGFSFGGALTVGYVATRSTRIQSFTLIAPAGLIKSANLSDEEKQFLKRQSDEIEARKWVIHFLEGTPHPIVPPDWQERVARGEVVASAIKDWQMREHAGHVASVVAIFRDGGVMDNQEMFVRAAKTGIPSLIVLGAEDDICSKEELEELGFGDVSVVPGTGHNVVREKVPEVADVISEFWKKLGENGRG</sequence>
<dbReference type="Proteomes" id="UP000298493">
    <property type="component" value="Unassembled WGS sequence"/>
</dbReference>
<dbReference type="AlphaFoldDB" id="A0A4Z1PGA7"/>
<dbReference type="GO" id="GO:0016787">
    <property type="term" value="F:hydrolase activity"/>
    <property type="evidence" value="ECO:0007669"/>
    <property type="project" value="UniProtKB-KW"/>
</dbReference>
<dbReference type="Gene3D" id="3.40.50.1820">
    <property type="entry name" value="alpha/beta hydrolase"/>
    <property type="match status" value="1"/>
</dbReference>
<feature type="domain" description="AB hydrolase-1" evidence="2">
    <location>
        <begin position="69"/>
        <end position="313"/>
    </location>
</feature>
<evidence type="ECO:0000259" key="2">
    <source>
        <dbReference type="Pfam" id="PF12697"/>
    </source>
</evidence>
<protein>
    <submittedName>
        <fullName evidence="3">Valacyclovir hydrolase</fullName>
    </submittedName>
</protein>
<dbReference type="Pfam" id="PF12697">
    <property type="entry name" value="Abhydrolase_6"/>
    <property type="match status" value="1"/>
</dbReference>
<dbReference type="SUPFAM" id="SSF53474">
    <property type="entry name" value="alpha/beta-Hydrolases"/>
    <property type="match status" value="1"/>
</dbReference>
<evidence type="ECO:0000313" key="4">
    <source>
        <dbReference type="Proteomes" id="UP000298493"/>
    </source>
</evidence>
<name>A0A4Z1PGA7_9PEZI</name>
<comment type="caution">
    <text evidence="3">The sequence shown here is derived from an EMBL/GenBank/DDBJ whole genome shotgun (WGS) entry which is preliminary data.</text>
</comment>
<reference evidence="3 4" key="1">
    <citation type="submission" date="2019-04" db="EMBL/GenBank/DDBJ databases">
        <title>High contiguity whole genome sequence and gene annotation resource for two Venturia nashicola isolates.</title>
        <authorList>
            <person name="Prokchorchik M."/>
            <person name="Won K."/>
            <person name="Lee Y."/>
            <person name="Choi E.D."/>
            <person name="Segonzac C."/>
            <person name="Sohn K.H."/>
        </authorList>
    </citation>
    <scope>NUCLEOTIDE SEQUENCE [LARGE SCALE GENOMIC DNA]</scope>
    <source>
        <strain evidence="3 4">PRI2</strain>
    </source>
</reference>
<organism evidence="3 4">
    <name type="scientific">Venturia nashicola</name>
    <dbReference type="NCBI Taxonomy" id="86259"/>
    <lineage>
        <taxon>Eukaryota</taxon>
        <taxon>Fungi</taxon>
        <taxon>Dikarya</taxon>
        <taxon>Ascomycota</taxon>
        <taxon>Pezizomycotina</taxon>
        <taxon>Dothideomycetes</taxon>
        <taxon>Pleosporomycetidae</taxon>
        <taxon>Venturiales</taxon>
        <taxon>Venturiaceae</taxon>
        <taxon>Venturia</taxon>
    </lineage>
</organism>
<feature type="region of interest" description="Disordered" evidence="1">
    <location>
        <begin position="1"/>
        <end position="25"/>
    </location>
</feature>
<dbReference type="STRING" id="86259.A0A4Z1PGA7"/>
<keyword evidence="3" id="KW-0378">Hydrolase</keyword>
<dbReference type="PANTHER" id="PTHR43194">
    <property type="entry name" value="HYDROLASE ALPHA/BETA FOLD FAMILY"/>
    <property type="match status" value="1"/>
</dbReference>
<keyword evidence="4" id="KW-1185">Reference proteome</keyword>
<dbReference type="EMBL" id="SNSC02000001">
    <property type="protein sequence ID" value="TID27636.1"/>
    <property type="molecule type" value="Genomic_DNA"/>
</dbReference>
<accession>A0A4Z1PGA7</accession>
<evidence type="ECO:0000256" key="1">
    <source>
        <dbReference type="SAM" id="MobiDB-lite"/>
    </source>
</evidence>
<dbReference type="InterPro" id="IPR000073">
    <property type="entry name" value="AB_hydrolase_1"/>
</dbReference>
<gene>
    <name evidence="3" type="ORF">E6O75_ATG00403</name>
</gene>
<dbReference type="PANTHER" id="PTHR43194:SF2">
    <property type="entry name" value="PEROXISOMAL MEMBRANE PROTEIN LPX1"/>
    <property type="match status" value="1"/>
</dbReference>
<evidence type="ECO:0000313" key="3">
    <source>
        <dbReference type="EMBL" id="TID27636.1"/>
    </source>
</evidence>
<dbReference type="InterPro" id="IPR050228">
    <property type="entry name" value="Carboxylesterase_BioH"/>
</dbReference>